<accession>A0ACB9LNB5</accession>
<gene>
    <name evidence="1" type="ORF">MLD38_037439</name>
</gene>
<evidence type="ECO:0000313" key="2">
    <source>
        <dbReference type="Proteomes" id="UP001057402"/>
    </source>
</evidence>
<reference evidence="2" key="1">
    <citation type="journal article" date="2023" name="Front. Plant Sci.">
        <title>Chromosomal-level genome assembly of Melastoma candidum provides insights into trichome evolution.</title>
        <authorList>
            <person name="Zhong Y."/>
            <person name="Wu W."/>
            <person name="Sun C."/>
            <person name="Zou P."/>
            <person name="Liu Y."/>
            <person name="Dai S."/>
            <person name="Zhou R."/>
        </authorList>
    </citation>
    <scope>NUCLEOTIDE SEQUENCE [LARGE SCALE GENOMIC DNA]</scope>
</reference>
<protein>
    <submittedName>
        <fullName evidence="1">Uncharacterized protein</fullName>
    </submittedName>
</protein>
<name>A0ACB9LNB5_9MYRT</name>
<organism evidence="1 2">
    <name type="scientific">Melastoma candidum</name>
    <dbReference type="NCBI Taxonomy" id="119954"/>
    <lineage>
        <taxon>Eukaryota</taxon>
        <taxon>Viridiplantae</taxon>
        <taxon>Streptophyta</taxon>
        <taxon>Embryophyta</taxon>
        <taxon>Tracheophyta</taxon>
        <taxon>Spermatophyta</taxon>
        <taxon>Magnoliopsida</taxon>
        <taxon>eudicotyledons</taxon>
        <taxon>Gunneridae</taxon>
        <taxon>Pentapetalae</taxon>
        <taxon>rosids</taxon>
        <taxon>malvids</taxon>
        <taxon>Myrtales</taxon>
        <taxon>Melastomataceae</taxon>
        <taxon>Melastomatoideae</taxon>
        <taxon>Melastomateae</taxon>
        <taxon>Melastoma</taxon>
    </lineage>
</organism>
<comment type="caution">
    <text evidence="1">The sequence shown here is derived from an EMBL/GenBank/DDBJ whole genome shotgun (WGS) entry which is preliminary data.</text>
</comment>
<sequence>MGGEGEPAPRIWVSVEGEVRRLEAAGSPQDGRGEGSLVRLRGRGELARGGLLPGAELRLIPPGLGLELIRRGQGTEEEATTAIGAFAVGRRDPWWRGSGSGEEAND</sequence>
<dbReference type="EMBL" id="CM042890">
    <property type="protein sequence ID" value="KAI4312637.1"/>
    <property type="molecule type" value="Genomic_DNA"/>
</dbReference>
<proteinExistence type="predicted"/>
<dbReference type="Proteomes" id="UP001057402">
    <property type="component" value="Chromosome 11"/>
</dbReference>
<keyword evidence="2" id="KW-1185">Reference proteome</keyword>
<evidence type="ECO:0000313" key="1">
    <source>
        <dbReference type="EMBL" id="KAI4312637.1"/>
    </source>
</evidence>